<dbReference type="RefSeq" id="WP_231005341.1">
    <property type="nucleotide sequence ID" value="NZ_JAJNEC010000005.1"/>
</dbReference>
<feature type="chain" id="PRO_5046033592" description="DUF4397 domain-containing protein" evidence="1">
    <location>
        <begin position="25"/>
        <end position="462"/>
    </location>
</feature>
<proteinExistence type="predicted"/>
<accession>A0ABS8PW11</accession>
<dbReference type="Proteomes" id="UP001199816">
    <property type="component" value="Unassembled WGS sequence"/>
</dbReference>
<keyword evidence="3" id="KW-1185">Reference proteome</keyword>
<comment type="caution">
    <text evidence="2">The sequence shown here is derived from an EMBL/GenBank/DDBJ whole genome shotgun (WGS) entry which is preliminary data.</text>
</comment>
<organism evidence="2 3">
    <name type="scientific">Niabella pedocola</name>
    <dbReference type="NCBI Taxonomy" id="1752077"/>
    <lineage>
        <taxon>Bacteria</taxon>
        <taxon>Pseudomonadati</taxon>
        <taxon>Bacteroidota</taxon>
        <taxon>Chitinophagia</taxon>
        <taxon>Chitinophagales</taxon>
        <taxon>Chitinophagaceae</taxon>
        <taxon>Niabella</taxon>
    </lineage>
</organism>
<evidence type="ECO:0000313" key="2">
    <source>
        <dbReference type="EMBL" id="MCD2424086.1"/>
    </source>
</evidence>
<gene>
    <name evidence="2" type="ORF">LQ567_15005</name>
</gene>
<protein>
    <recommendedName>
        <fullName evidence="4">DUF4397 domain-containing protein</fullName>
    </recommendedName>
</protein>
<feature type="signal peptide" evidence="1">
    <location>
        <begin position="1"/>
        <end position="24"/>
    </location>
</feature>
<evidence type="ECO:0000256" key="1">
    <source>
        <dbReference type="SAM" id="SignalP"/>
    </source>
</evidence>
<evidence type="ECO:0000313" key="3">
    <source>
        <dbReference type="Proteomes" id="UP001199816"/>
    </source>
</evidence>
<keyword evidence="1" id="KW-0732">Signal</keyword>
<dbReference type="EMBL" id="JAJNEC010000005">
    <property type="protein sequence ID" value="MCD2424086.1"/>
    <property type="molecule type" value="Genomic_DNA"/>
</dbReference>
<reference evidence="2 3" key="1">
    <citation type="submission" date="2021-11" db="EMBL/GenBank/DDBJ databases">
        <title>Genomic of Niabella pedocola.</title>
        <authorList>
            <person name="Wu T."/>
        </authorList>
    </citation>
    <scope>NUCLEOTIDE SEQUENCE [LARGE SCALE GENOMIC DNA]</scope>
    <source>
        <strain evidence="2 3">JCM 31011</strain>
    </source>
</reference>
<sequence length="462" mass="48679">MWKNRMIRSCWLILFLWSSVAGHAQNGQLTINETALIDGSVSMTASGYNYNPGILALLPNIMVKGNGDLNPVSGTNSALPLSKFTAMYVRGANHDNAITLSTTTAQSMTSELLSLLLLSGGPFTVKYEAPGLSATAWKAGTYSNTLAFSLSAIGIGSAVTPTQATLTVTVDPLITASSAPGNMALVVNDLKYFRNTTLEINNAFTLRHTVPVQLTLAANTAQLAFANGYSGVADPQTGVGKIQLQMTTPAGSILPLTTTSQQLVANAPVPVGNKTNFTTRFFISPSDLKTAFINKGDYSTTLTLQGTNTSPAATYSKVLNLVVTVNDLSEFNLSATGVTLPFQTAADYKNGVALDLTNHLQVSKTTPYDISVKAQTSDLTNGASGATVPVNILELGPVAGQSGVNTISALSTTDQLLVSGALPAVDRYLNIRYRIPPSRTQYLINKPAGIYTAVINYTLTAH</sequence>
<name>A0ABS8PW11_9BACT</name>
<evidence type="ECO:0008006" key="4">
    <source>
        <dbReference type="Google" id="ProtNLM"/>
    </source>
</evidence>